<dbReference type="AlphaFoldDB" id="A0A1B7W062"/>
<protein>
    <submittedName>
        <fullName evidence="1">Uncharacterized protein</fullName>
    </submittedName>
</protein>
<comment type="caution">
    <text evidence="1">The sequence shown here is derived from an EMBL/GenBank/DDBJ whole genome shotgun (WGS) entry which is preliminary data.</text>
</comment>
<dbReference type="PATRIC" id="fig|1710894.3.peg.1393"/>
<sequence length="138" mass="16464">MKIKLSHNVKQRHYIEDVPLNQPKNFNAEQELTIKSQNIKKLTNGNWQFCYSDSKQHQQLTYPFHITQDEIKNKTTTEILCLSVVESEFEELIKIQSIKELIDSEKVVIYLYSSNTTCQPLYFYQNFKAYYQKLCLQE</sequence>
<proteinExistence type="predicted"/>
<dbReference type="STRING" id="1803587.GCA_001593825_00779"/>
<evidence type="ECO:0000313" key="1">
    <source>
        <dbReference type="EMBL" id="OBQ26597.1"/>
    </source>
</evidence>
<organism evidence="1 2">
    <name type="scientific">Aphanizomenon flos-aquae LD13</name>
    <dbReference type="NCBI Taxonomy" id="1710894"/>
    <lineage>
        <taxon>Bacteria</taxon>
        <taxon>Bacillati</taxon>
        <taxon>Cyanobacteriota</taxon>
        <taxon>Cyanophyceae</taxon>
        <taxon>Nostocales</taxon>
        <taxon>Aphanizomenonaceae</taxon>
        <taxon>Aphanizomenon</taxon>
    </lineage>
</organism>
<reference evidence="1 2" key="1">
    <citation type="submission" date="2015-09" db="EMBL/GenBank/DDBJ databases">
        <title>Whole genome shotgun sequence assembly of Aphanizomenon flos-aquae UKL13.</title>
        <authorList>
            <person name="Driscoll C."/>
        </authorList>
    </citation>
    <scope>NUCLEOTIDE SEQUENCE [LARGE SCALE GENOMIC DNA]</scope>
    <source>
        <strain evidence="1">MDT13</strain>
    </source>
</reference>
<gene>
    <name evidence="1" type="ORF">AN481_04130</name>
</gene>
<accession>A0A1B7W062</accession>
<dbReference type="EMBL" id="LJOY01000009">
    <property type="protein sequence ID" value="OBQ26597.1"/>
    <property type="molecule type" value="Genomic_DNA"/>
</dbReference>
<name>A0A1B7W062_APHFL</name>
<dbReference type="Proteomes" id="UP000092382">
    <property type="component" value="Unassembled WGS sequence"/>
</dbReference>
<evidence type="ECO:0000313" key="2">
    <source>
        <dbReference type="Proteomes" id="UP000092382"/>
    </source>
</evidence>